<name>A0A7W5V1T5_9ACTN</name>
<dbReference type="PROSITE" id="PS50043">
    <property type="entry name" value="HTH_LUXR_2"/>
    <property type="match status" value="1"/>
</dbReference>
<feature type="domain" description="HTH luxR-type" evidence="4">
    <location>
        <begin position="135"/>
        <end position="200"/>
    </location>
</feature>
<evidence type="ECO:0000256" key="1">
    <source>
        <dbReference type="ARBA" id="ARBA00022553"/>
    </source>
</evidence>
<organism evidence="6 7">
    <name type="scientific">Nonomuraea dietziae</name>
    <dbReference type="NCBI Taxonomy" id="65515"/>
    <lineage>
        <taxon>Bacteria</taxon>
        <taxon>Bacillati</taxon>
        <taxon>Actinomycetota</taxon>
        <taxon>Actinomycetes</taxon>
        <taxon>Streptosporangiales</taxon>
        <taxon>Streptosporangiaceae</taxon>
        <taxon>Nonomuraea</taxon>
    </lineage>
</organism>
<dbReference type="Pfam" id="PF00072">
    <property type="entry name" value="Response_reg"/>
    <property type="match status" value="1"/>
</dbReference>
<protein>
    <submittedName>
        <fullName evidence="6">Two-component system response regulator DesR</fullName>
    </submittedName>
</protein>
<proteinExistence type="predicted"/>
<gene>
    <name evidence="6" type="ORF">FHR33_003089</name>
</gene>
<keyword evidence="7" id="KW-1185">Reference proteome</keyword>
<dbReference type="InterPro" id="IPR000792">
    <property type="entry name" value="Tscrpt_reg_LuxR_C"/>
</dbReference>
<evidence type="ECO:0000259" key="4">
    <source>
        <dbReference type="PROSITE" id="PS50043"/>
    </source>
</evidence>
<feature type="domain" description="Response regulatory" evidence="5">
    <location>
        <begin position="4"/>
        <end position="120"/>
    </location>
</feature>
<dbReference type="PANTHER" id="PTHR43214">
    <property type="entry name" value="TWO-COMPONENT RESPONSE REGULATOR"/>
    <property type="match status" value="1"/>
</dbReference>
<dbReference type="GeneID" id="95389546"/>
<dbReference type="SUPFAM" id="SSF46894">
    <property type="entry name" value="C-terminal effector domain of the bipartite response regulators"/>
    <property type="match status" value="1"/>
</dbReference>
<dbReference type="PRINTS" id="PR00038">
    <property type="entry name" value="HTHLUXR"/>
</dbReference>
<dbReference type="AlphaFoldDB" id="A0A7W5V1T5"/>
<dbReference type="SMART" id="SM00421">
    <property type="entry name" value="HTH_LUXR"/>
    <property type="match status" value="1"/>
</dbReference>
<dbReference type="CDD" id="cd17535">
    <property type="entry name" value="REC_NarL-like"/>
    <property type="match status" value="1"/>
</dbReference>
<keyword evidence="2" id="KW-0238">DNA-binding</keyword>
<dbReference type="CDD" id="cd06170">
    <property type="entry name" value="LuxR_C_like"/>
    <property type="match status" value="1"/>
</dbReference>
<dbReference type="GO" id="GO:0006355">
    <property type="term" value="P:regulation of DNA-templated transcription"/>
    <property type="evidence" value="ECO:0007669"/>
    <property type="project" value="InterPro"/>
</dbReference>
<dbReference type="PROSITE" id="PS00622">
    <property type="entry name" value="HTH_LUXR_1"/>
    <property type="match status" value="1"/>
</dbReference>
<dbReference type="RefSeq" id="WP_312895545.1">
    <property type="nucleotide sequence ID" value="NZ_BAAAXX010000008.1"/>
</dbReference>
<dbReference type="Gene3D" id="3.40.50.2300">
    <property type="match status" value="1"/>
</dbReference>
<dbReference type="PANTHER" id="PTHR43214:SF42">
    <property type="entry name" value="TRANSCRIPTIONAL REGULATORY PROTEIN DESR"/>
    <property type="match status" value="1"/>
</dbReference>
<dbReference type="InterPro" id="IPR016032">
    <property type="entry name" value="Sig_transdc_resp-reg_C-effctor"/>
</dbReference>
<feature type="modified residue" description="4-aspartylphosphate" evidence="3">
    <location>
        <position position="55"/>
    </location>
</feature>
<dbReference type="SUPFAM" id="SSF52172">
    <property type="entry name" value="CheY-like"/>
    <property type="match status" value="1"/>
</dbReference>
<dbReference type="PROSITE" id="PS50110">
    <property type="entry name" value="RESPONSE_REGULATORY"/>
    <property type="match status" value="1"/>
</dbReference>
<dbReference type="GO" id="GO:0003677">
    <property type="term" value="F:DNA binding"/>
    <property type="evidence" value="ECO:0007669"/>
    <property type="project" value="UniProtKB-KW"/>
</dbReference>
<evidence type="ECO:0000256" key="2">
    <source>
        <dbReference type="ARBA" id="ARBA00023125"/>
    </source>
</evidence>
<dbReference type="Proteomes" id="UP000579945">
    <property type="component" value="Unassembled WGS sequence"/>
</dbReference>
<evidence type="ECO:0000313" key="7">
    <source>
        <dbReference type="Proteomes" id="UP000579945"/>
    </source>
</evidence>
<accession>A0A7W5V1T5</accession>
<dbReference type="EMBL" id="JACIBV010000001">
    <property type="protein sequence ID" value="MBB3727229.1"/>
    <property type="molecule type" value="Genomic_DNA"/>
</dbReference>
<dbReference type="InterPro" id="IPR039420">
    <property type="entry name" value="WalR-like"/>
</dbReference>
<dbReference type="SMART" id="SM00448">
    <property type="entry name" value="REC"/>
    <property type="match status" value="1"/>
</dbReference>
<keyword evidence="1 3" id="KW-0597">Phosphoprotein</keyword>
<sequence length="202" mass="21071">MLLRILVAEHLPLVRRGLVASLAAEADLEVVADVGHGQEVGVAAMEHEPDAAVIDLDLPDLGGLNAAARLREAAPGCRVLILSAQPNPGQVRRAFEAHAVGFMSLEVAPESLAEGLRAMGAGGRAVDSELALAALESAANPLTPRERDVLRVAAGGARSTEIAGELFLSVGTVRNHLSRIMCKTGARNRIDAVRIASDSGWL</sequence>
<reference evidence="6 7" key="1">
    <citation type="submission" date="2020-08" db="EMBL/GenBank/DDBJ databases">
        <title>Sequencing the genomes of 1000 actinobacteria strains.</title>
        <authorList>
            <person name="Klenk H.-P."/>
        </authorList>
    </citation>
    <scope>NUCLEOTIDE SEQUENCE [LARGE SCALE GENOMIC DNA]</scope>
    <source>
        <strain evidence="6 7">DSM 44320</strain>
    </source>
</reference>
<dbReference type="GO" id="GO:0000160">
    <property type="term" value="P:phosphorelay signal transduction system"/>
    <property type="evidence" value="ECO:0007669"/>
    <property type="project" value="InterPro"/>
</dbReference>
<evidence type="ECO:0000256" key="3">
    <source>
        <dbReference type="PROSITE-ProRule" id="PRU00169"/>
    </source>
</evidence>
<evidence type="ECO:0000313" key="6">
    <source>
        <dbReference type="EMBL" id="MBB3727229.1"/>
    </source>
</evidence>
<dbReference type="InterPro" id="IPR001789">
    <property type="entry name" value="Sig_transdc_resp-reg_receiver"/>
</dbReference>
<dbReference type="Pfam" id="PF00196">
    <property type="entry name" value="GerE"/>
    <property type="match status" value="1"/>
</dbReference>
<dbReference type="InterPro" id="IPR058245">
    <property type="entry name" value="NreC/VraR/RcsB-like_REC"/>
</dbReference>
<comment type="caution">
    <text evidence="6">The sequence shown here is derived from an EMBL/GenBank/DDBJ whole genome shotgun (WGS) entry which is preliminary data.</text>
</comment>
<evidence type="ECO:0000259" key="5">
    <source>
        <dbReference type="PROSITE" id="PS50110"/>
    </source>
</evidence>
<dbReference type="InterPro" id="IPR011006">
    <property type="entry name" value="CheY-like_superfamily"/>
</dbReference>